<proteinExistence type="predicted"/>
<dbReference type="EMBL" id="JAEPCR010000039">
    <property type="protein sequence ID" value="MCG7978246.1"/>
    <property type="molecule type" value="Genomic_DNA"/>
</dbReference>
<organism evidence="1 2">
    <name type="scientific">Candidatus Thiodiazotropha taylori</name>
    <dbReference type="NCBI Taxonomy" id="2792791"/>
    <lineage>
        <taxon>Bacteria</taxon>
        <taxon>Pseudomonadati</taxon>
        <taxon>Pseudomonadota</taxon>
        <taxon>Gammaproteobacteria</taxon>
        <taxon>Chromatiales</taxon>
        <taxon>Sedimenticolaceae</taxon>
        <taxon>Candidatus Thiodiazotropha</taxon>
    </lineage>
</organism>
<dbReference type="AlphaFoldDB" id="A0A9E4NJ32"/>
<reference evidence="1" key="1">
    <citation type="journal article" date="2021" name="Proc. Natl. Acad. Sci. U.S.A.">
        <title>Global biogeography of chemosynthetic symbionts reveals both localized and globally distributed symbiont groups. .</title>
        <authorList>
            <person name="Osvatic J.T."/>
            <person name="Wilkins L.G.E."/>
            <person name="Leibrecht L."/>
            <person name="Leray M."/>
            <person name="Zauner S."/>
            <person name="Polzin J."/>
            <person name="Camacho Y."/>
            <person name="Gros O."/>
            <person name="van Gils J.A."/>
            <person name="Eisen J.A."/>
            <person name="Petersen J.M."/>
            <person name="Yuen B."/>
        </authorList>
    </citation>
    <scope>NUCLEOTIDE SEQUENCE</scope>
    <source>
        <strain evidence="1">MAGclacostrist055</strain>
    </source>
</reference>
<name>A0A9E4NJ32_9GAMM</name>
<comment type="caution">
    <text evidence="1">The sequence shown here is derived from an EMBL/GenBank/DDBJ whole genome shotgun (WGS) entry which is preliminary data.</text>
</comment>
<accession>A0A9E4NJ32</accession>
<sequence length="72" mass="8226">MTPNEFIAVRVKGSDCTKLTGQEMQEILNAWLHSRYNMTGTTDLLFSRQALVDLMESAETSKKPQEFRRAFG</sequence>
<evidence type="ECO:0000313" key="2">
    <source>
        <dbReference type="Proteomes" id="UP000886674"/>
    </source>
</evidence>
<protein>
    <submittedName>
        <fullName evidence="1">Uncharacterized protein</fullName>
    </submittedName>
</protein>
<dbReference type="Proteomes" id="UP000886674">
    <property type="component" value="Unassembled WGS sequence"/>
</dbReference>
<gene>
    <name evidence="1" type="ORF">JAY77_08865</name>
</gene>
<evidence type="ECO:0000313" key="1">
    <source>
        <dbReference type="EMBL" id="MCG7978246.1"/>
    </source>
</evidence>